<keyword evidence="2" id="KW-1185">Reference proteome</keyword>
<proteinExistence type="predicted"/>
<sequence length="107" mass="12137">MNSKTTRKGTVNWSELSYDVLVTIANRVTCIDDFVVFGAICKSWGTAATKENFDFSSPQVPLLMLAADEGNDYREFYSLSKKKVSYRVFSQKLKGEFVFHRSDGFAQ</sequence>
<dbReference type="EnsemblPlants" id="PGSC0003DMT400085738">
    <property type="protein sequence ID" value="PGSC0003DMT400085738"/>
    <property type="gene ID" value="PGSC0003DMG400035309"/>
</dbReference>
<organism evidence="1 2">
    <name type="scientific">Solanum tuberosum</name>
    <name type="common">Potato</name>
    <dbReference type="NCBI Taxonomy" id="4113"/>
    <lineage>
        <taxon>Eukaryota</taxon>
        <taxon>Viridiplantae</taxon>
        <taxon>Streptophyta</taxon>
        <taxon>Embryophyta</taxon>
        <taxon>Tracheophyta</taxon>
        <taxon>Spermatophyta</taxon>
        <taxon>Magnoliopsida</taxon>
        <taxon>eudicotyledons</taxon>
        <taxon>Gunneridae</taxon>
        <taxon>Pentapetalae</taxon>
        <taxon>asterids</taxon>
        <taxon>lamiids</taxon>
        <taxon>Solanales</taxon>
        <taxon>Solanaceae</taxon>
        <taxon>Solanoideae</taxon>
        <taxon>Solaneae</taxon>
        <taxon>Solanum</taxon>
    </lineage>
</organism>
<protein>
    <submittedName>
        <fullName evidence="1">Uncharacterized protein</fullName>
    </submittedName>
</protein>
<evidence type="ECO:0000313" key="1">
    <source>
        <dbReference type="EnsemblPlants" id="PGSC0003DMT400085738"/>
    </source>
</evidence>
<evidence type="ECO:0000313" key="2">
    <source>
        <dbReference type="Proteomes" id="UP000011115"/>
    </source>
</evidence>
<dbReference type="AlphaFoldDB" id="M1DA62"/>
<dbReference type="Gramene" id="PGSC0003DMT400085738">
    <property type="protein sequence ID" value="PGSC0003DMT400085738"/>
    <property type="gene ID" value="PGSC0003DMG400035309"/>
</dbReference>
<dbReference type="PaxDb" id="4113-PGSC0003DMT400085738"/>
<dbReference type="Proteomes" id="UP000011115">
    <property type="component" value="Unassembled WGS sequence"/>
</dbReference>
<dbReference type="HOGENOM" id="CLU_2214690_0_0_1"/>
<dbReference type="InParanoid" id="M1DA62"/>
<dbReference type="OMA" id="WRNSATK"/>
<reference evidence="2" key="1">
    <citation type="journal article" date="2011" name="Nature">
        <title>Genome sequence and analysis of the tuber crop potato.</title>
        <authorList>
            <consortium name="The Potato Genome Sequencing Consortium"/>
        </authorList>
    </citation>
    <scope>NUCLEOTIDE SEQUENCE [LARGE SCALE GENOMIC DNA]</scope>
    <source>
        <strain evidence="2">cv. DM1-3 516 R44</strain>
    </source>
</reference>
<reference evidence="1" key="2">
    <citation type="submission" date="2015-06" db="UniProtKB">
        <authorList>
            <consortium name="EnsemblPlants"/>
        </authorList>
    </citation>
    <scope>IDENTIFICATION</scope>
    <source>
        <strain evidence="1">DM1-3 516 R44</strain>
    </source>
</reference>
<accession>M1DA62</accession>
<name>M1DA62_SOLTU</name>